<dbReference type="EMBL" id="JALJOQ010000087">
    <property type="protein sequence ID" value="KAK9799781.1"/>
    <property type="molecule type" value="Genomic_DNA"/>
</dbReference>
<accession>A0AAW1P0H5</accession>
<dbReference type="GO" id="GO:0090158">
    <property type="term" value="P:endoplasmic reticulum membrane organization"/>
    <property type="evidence" value="ECO:0007669"/>
    <property type="project" value="TreeGrafter"/>
</dbReference>
<gene>
    <name evidence="9" type="ORF">WJX73_006347</name>
</gene>
<keyword evidence="4 7" id="KW-1133">Transmembrane helix</keyword>
<dbReference type="InterPro" id="IPR013783">
    <property type="entry name" value="Ig-like_fold"/>
</dbReference>
<comment type="caution">
    <text evidence="9">The sequence shown here is derived from an EMBL/GenBank/DDBJ whole genome shotgun (WGS) entry which is preliminary data.</text>
</comment>
<dbReference type="PANTHER" id="PTHR10809">
    <property type="entry name" value="VESICLE-ASSOCIATED MEMBRANE PROTEIN-ASSOCIATED PROTEIN"/>
    <property type="match status" value="1"/>
</dbReference>
<sequence length="234" mass="25409">MGDLLQLNPPELRFKFELRKNIPVTLSLYNPGDETVAFKVKTTAPKKYCVRPSSGTVEPKTSKEIQVIMQAQREPPPNYSDCKDKFLVQGCLVPKDAKDVSGDVFERATDVKQTKLRVILTTPPKPPSPVPEGDEGDNSGGAVSIPAAREEAADQGPQDAASLTSENKQLREYVRKLESDRNVIKRQLDLWEEQGRGGGAGGKQASGIAAGGFTLIHLLIATVVALGLGYFLHK</sequence>
<dbReference type="InterPro" id="IPR000535">
    <property type="entry name" value="MSP_dom"/>
</dbReference>
<reference evidence="9 10" key="1">
    <citation type="journal article" date="2024" name="Nat. Commun.">
        <title>Phylogenomics reveals the evolutionary origins of lichenization in chlorophyte algae.</title>
        <authorList>
            <person name="Puginier C."/>
            <person name="Libourel C."/>
            <person name="Otte J."/>
            <person name="Skaloud P."/>
            <person name="Haon M."/>
            <person name="Grisel S."/>
            <person name="Petersen M."/>
            <person name="Berrin J.G."/>
            <person name="Delaux P.M."/>
            <person name="Dal Grande F."/>
            <person name="Keller J."/>
        </authorList>
    </citation>
    <scope>NUCLEOTIDE SEQUENCE [LARGE SCALE GENOMIC DNA]</scope>
    <source>
        <strain evidence="9 10">SAG 2036</strain>
    </source>
</reference>
<organism evidence="9 10">
    <name type="scientific">Symbiochloris irregularis</name>
    <dbReference type="NCBI Taxonomy" id="706552"/>
    <lineage>
        <taxon>Eukaryota</taxon>
        <taxon>Viridiplantae</taxon>
        <taxon>Chlorophyta</taxon>
        <taxon>core chlorophytes</taxon>
        <taxon>Trebouxiophyceae</taxon>
        <taxon>Trebouxiales</taxon>
        <taxon>Trebouxiaceae</taxon>
        <taxon>Symbiochloris</taxon>
    </lineage>
</organism>
<dbReference type="Pfam" id="PF00635">
    <property type="entry name" value="Motile_Sperm"/>
    <property type="match status" value="1"/>
</dbReference>
<keyword evidence="10" id="KW-1185">Reference proteome</keyword>
<evidence type="ECO:0000313" key="9">
    <source>
        <dbReference type="EMBL" id="KAK9799781.1"/>
    </source>
</evidence>
<feature type="region of interest" description="Disordered" evidence="6">
    <location>
        <begin position="148"/>
        <end position="167"/>
    </location>
</feature>
<dbReference type="InterPro" id="IPR008962">
    <property type="entry name" value="PapD-like_sf"/>
</dbReference>
<keyword evidence="3 7" id="KW-0812">Transmembrane</keyword>
<evidence type="ECO:0000256" key="6">
    <source>
        <dbReference type="SAM" id="MobiDB-lite"/>
    </source>
</evidence>
<evidence type="ECO:0000256" key="2">
    <source>
        <dbReference type="ARBA" id="ARBA00008932"/>
    </source>
</evidence>
<proteinExistence type="inferred from homology"/>
<evidence type="ECO:0000259" key="8">
    <source>
        <dbReference type="PROSITE" id="PS50202"/>
    </source>
</evidence>
<comment type="subcellular location">
    <subcellularLocation>
        <location evidence="1">Membrane</location>
        <topology evidence="1">Single-pass type IV membrane protein</topology>
    </subcellularLocation>
</comment>
<dbReference type="InterPro" id="IPR016763">
    <property type="entry name" value="VAP"/>
</dbReference>
<evidence type="ECO:0000256" key="5">
    <source>
        <dbReference type="ARBA" id="ARBA00023136"/>
    </source>
</evidence>
<feature type="transmembrane region" description="Helical" evidence="7">
    <location>
        <begin position="208"/>
        <end position="232"/>
    </location>
</feature>
<keyword evidence="5 7" id="KW-0472">Membrane</keyword>
<dbReference type="SUPFAM" id="SSF49354">
    <property type="entry name" value="PapD-like"/>
    <property type="match status" value="1"/>
</dbReference>
<comment type="similarity">
    <text evidence="2">Belongs to the VAMP-associated protein (VAP) (TC 9.B.17) family.</text>
</comment>
<dbReference type="AlphaFoldDB" id="A0AAW1P0H5"/>
<dbReference type="GO" id="GO:0005886">
    <property type="term" value="C:plasma membrane"/>
    <property type="evidence" value="ECO:0007669"/>
    <property type="project" value="TreeGrafter"/>
</dbReference>
<dbReference type="PANTHER" id="PTHR10809:SF6">
    <property type="entry name" value="AT11025P-RELATED"/>
    <property type="match status" value="1"/>
</dbReference>
<evidence type="ECO:0000313" key="10">
    <source>
        <dbReference type="Proteomes" id="UP001465755"/>
    </source>
</evidence>
<dbReference type="Proteomes" id="UP001465755">
    <property type="component" value="Unassembled WGS sequence"/>
</dbReference>
<evidence type="ECO:0000256" key="1">
    <source>
        <dbReference type="ARBA" id="ARBA00004211"/>
    </source>
</evidence>
<dbReference type="PROSITE" id="PS50202">
    <property type="entry name" value="MSP"/>
    <property type="match status" value="1"/>
</dbReference>
<name>A0AAW1P0H5_9CHLO</name>
<dbReference type="Gene3D" id="2.60.40.10">
    <property type="entry name" value="Immunoglobulins"/>
    <property type="match status" value="1"/>
</dbReference>
<protein>
    <recommendedName>
        <fullName evidence="8">MSP domain-containing protein</fullName>
    </recommendedName>
</protein>
<dbReference type="GO" id="GO:0061817">
    <property type="term" value="P:endoplasmic reticulum-plasma membrane tethering"/>
    <property type="evidence" value="ECO:0007669"/>
    <property type="project" value="TreeGrafter"/>
</dbReference>
<feature type="domain" description="MSP" evidence="8">
    <location>
        <begin position="4"/>
        <end position="121"/>
    </location>
</feature>
<feature type="region of interest" description="Disordered" evidence="6">
    <location>
        <begin position="119"/>
        <end position="143"/>
    </location>
</feature>
<evidence type="ECO:0000256" key="4">
    <source>
        <dbReference type="ARBA" id="ARBA00022989"/>
    </source>
</evidence>
<dbReference type="FunFam" id="2.60.40.10:FF:000813">
    <property type="entry name" value="Vesicle-associated protein 1-1"/>
    <property type="match status" value="1"/>
</dbReference>
<dbReference type="GO" id="GO:0005789">
    <property type="term" value="C:endoplasmic reticulum membrane"/>
    <property type="evidence" value="ECO:0007669"/>
    <property type="project" value="InterPro"/>
</dbReference>
<evidence type="ECO:0000256" key="7">
    <source>
        <dbReference type="SAM" id="Phobius"/>
    </source>
</evidence>
<evidence type="ECO:0000256" key="3">
    <source>
        <dbReference type="ARBA" id="ARBA00022692"/>
    </source>
</evidence>